<evidence type="ECO:0000313" key="5">
    <source>
        <dbReference type="EMBL" id="GFR62627.1"/>
    </source>
</evidence>
<sequence length="122" mass="13028">MTGRCACKPLIRGMKCDTCKDGSKPGPSGCQGQEAPTSCDDVTCLHGATCRESQHGPTCECDLMCETTRARHGSGSHHDTVCGTDGQNYGSECQLKVFACRMGQHIAVDHRGACKGEDSVWF</sequence>
<dbReference type="Gene3D" id="2.10.25.10">
    <property type="entry name" value="Laminin"/>
    <property type="match status" value="1"/>
</dbReference>
<dbReference type="InterPro" id="IPR002350">
    <property type="entry name" value="Kazal_dom"/>
</dbReference>
<dbReference type="Pfam" id="PF07648">
    <property type="entry name" value="Kazal_2"/>
    <property type="match status" value="1"/>
</dbReference>
<gene>
    <name evidence="5" type="ORF">ElyMa_005460900</name>
</gene>
<dbReference type="SUPFAM" id="SSF100895">
    <property type="entry name" value="Kazal-type serine protease inhibitors"/>
    <property type="match status" value="1"/>
</dbReference>
<dbReference type="PROSITE" id="PS51465">
    <property type="entry name" value="KAZAL_2"/>
    <property type="match status" value="1"/>
</dbReference>
<dbReference type="PANTHER" id="PTHR13866">
    <property type="entry name" value="SPARC OSTEONECTIN"/>
    <property type="match status" value="1"/>
</dbReference>
<evidence type="ECO:0000256" key="1">
    <source>
        <dbReference type="ARBA" id="ARBA00022729"/>
    </source>
</evidence>
<keyword evidence="1" id="KW-0732">Signal</keyword>
<dbReference type="Pfam" id="PF00008">
    <property type="entry name" value="EGF"/>
    <property type="match status" value="1"/>
</dbReference>
<evidence type="ECO:0000313" key="6">
    <source>
        <dbReference type="Proteomes" id="UP000762676"/>
    </source>
</evidence>
<organism evidence="5 6">
    <name type="scientific">Elysia marginata</name>
    <dbReference type="NCBI Taxonomy" id="1093978"/>
    <lineage>
        <taxon>Eukaryota</taxon>
        <taxon>Metazoa</taxon>
        <taxon>Spiralia</taxon>
        <taxon>Lophotrochozoa</taxon>
        <taxon>Mollusca</taxon>
        <taxon>Gastropoda</taxon>
        <taxon>Heterobranchia</taxon>
        <taxon>Euthyneura</taxon>
        <taxon>Panpulmonata</taxon>
        <taxon>Sacoglossa</taxon>
        <taxon>Placobranchoidea</taxon>
        <taxon>Plakobranchidae</taxon>
        <taxon>Elysia</taxon>
    </lineage>
</organism>
<evidence type="ECO:0000259" key="4">
    <source>
        <dbReference type="PROSITE" id="PS51465"/>
    </source>
</evidence>
<reference evidence="5 6" key="1">
    <citation type="journal article" date="2021" name="Elife">
        <title>Chloroplast acquisition without the gene transfer in kleptoplastic sea slugs, Plakobranchus ocellatus.</title>
        <authorList>
            <person name="Maeda T."/>
            <person name="Takahashi S."/>
            <person name="Yoshida T."/>
            <person name="Shimamura S."/>
            <person name="Takaki Y."/>
            <person name="Nagai Y."/>
            <person name="Toyoda A."/>
            <person name="Suzuki Y."/>
            <person name="Arimoto A."/>
            <person name="Ishii H."/>
            <person name="Satoh N."/>
            <person name="Nishiyama T."/>
            <person name="Hasebe M."/>
            <person name="Maruyama T."/>
            <person name="Minagawa J."/>
            <person name="Obokata J."/>
            <person name="Shigenobu S."/>
        </authorList>
    </citation>
    <scope>NUCLEOTIDE SEQUENCE [LARGE SCALE GENOMIC DNA]</scope>
</reference>
<name>A0AAV4EPB5_9GAST</name>
<dbReference type="GO" id="GO:0005615">
    <property type="term" value="C:extracellular space"/>
    <property type="evidence" value="ECO:0007669"/>
    <property type="project" value="TreeGrafter"/>
</dbReference>
<dbReference type="GO" id="GO:0050840">
    <property type="term" value="F:extracellular matrix binding"/>
    <property type="evidence" value="ECO:0007669"/>
    <property type="project" value="TreeGrafter"/>
</dbReference>
<proteinExistence type="predicted"/>
<dbReference type="EMBL" id="BMAT01010891">
    <property type="protein sequence ID" value="GFR62627.1"/>
    <property type="molecule type" value="Genomic_DNA"/>
</dbReference>
<dbReference type="InterPro" id="IPR036058">
    <property type="entry name" value="Kazal_dom_sf"/>
</dbReference>
<dbReference type="GO" id="GO:0005518">
    <property type="term" value="F:collagen binding"/>
    <property type="evidence" value="ECO:0007669"/>
    <property type="project" value="TreeGrafter"/>
</dbReference>
<evidence type="ECO:0000256" key="3">
    <source>
        <dbReference type="ARBA" id="ARBA00023180"/>
    </source>
</evidence>
<dbReference type="CDD" id="cd00104">
    <property type="entry name" value="KAZAL_FS"/>
    <property type="match status" value="1"/>
</dbReference>
<keyword evidence="6" id="KW-1185">Reference proteome</keyword>
<accession>A0AAV4EPB5</accession>
<evidence type="ECO:0000256" key="2">
    <source>
        <dbReference type="ARBA" id="ARBA00023157"/>
    </source>
</evidence>
<dbReference type="Gene3D" id="3.30.60.30">
    <property type="match status" value="1"/>
</dbReference>
<comment type="caution">
    <text evidence="5">The sequence shown here is derived from an EMBL/GenBank/DDBJ whole genome shotgun (WGS) entry which is preliminary data.</text>
</comment>
<feature type="domain" description="Kazal-like" evidence="4">
    <location>
        <begin position="60"/>
        <end position="116"/>
    </location>
</feature>
<keyword evidence="3" id="KW-0325">Glycoprotein</keyword>
<dbReference type="PANTHER" id="PTHR13866:SF14">
    <property type="entry name" value="BM-40"/>
    <property type="match status" value="1"/>
</dbReference>
<dbReference type="SMART" id="SM00280">
    <property type="entry name" value="KAZAL"/>
    <property type="match status" value="1"/>
</dbReference>
<keyword evidence="2" id="KW-1015">Disulfide bond</keyword>
<dbReference type="Proteomes" id="UP000762676">
    <property type="component" value="Unassembled WGS sequence"/>
</dbReference>
<dbReference type="AlphaFoldDB" id="A0AAV4EPB5"/>
<dbReference type="GO" id="GO:0005509">
    <property type="term" value="F:calcium ion binding"/>
    <property type="evidence" value="ECO:0007669"/>
    <property type="project" value="TreeGrafter"/>
</dbReference>
<dbReference type="InterPro" id="IPR000742">
    <property type="entry name" value="EGF"/>
</dbReference>
<protein>
    <submittedName>
        <fullName evidence="5">Agrin</fullName>
    </submittedName>
</protein>